<dbReference type="STRING" id="278944.A0A4Z1J276"/>
<name>A0A4Z1J276_9HELO</name>
<accession>A0A4Z1J276</accession>
<comment type="similarity">
    <text evidence="1">Belongs to the ustYa family.</text>
</comment>
<protein>
    <submittedName>
        <fullName evidence="2">Uncharacterized protein</fullName>
    </submittedName>
</protein>
<reference evidence="2 3" key="1">
    <citation type="submission" date="2017-12" db="EMBL/GenBank/DDBJ databases">
        <title>Comparative genomics of Botrytis spp.</title>
        <authorList>
            <person name="Valero-Jimenez C.A."/>
            <person name="Tapia P."/>
            <person name="Veloso J."/>
            <person name="Silva-Moreno E."/>
            <person name="Staats M."/>
            <person name="Valdes J.H."/>
            <person name="Van Kan J.A.L."/>
        </authorList>
    </citation>
    <scope>NUCLEOTIDE SEQUENCE [LARGE SCALE GENOMIC DNA]</scope>
    <source>
        <strain evidence="2 3">MUCL2120</strain>
    </source>
</reference>
<dbReference type="EMBL" id="PQXJ01000037">
    <property type="protein sequence ID" value="TGO67681.1"/>
    <property type="molecule type" value="Genomic_DNA"/>
</dbReference>
<dbReference type="AlphaFoldDB" id="A0A4Z1J276"/>
<evidence type="ECO:0000256" key="1">
    <source>
        <dbReference type="ARBA" id="ARBA00035112"/>
    </source>
</evidence>
<evidence type="ECO:0000313" key="2">
    <source>
        <dbReference type="EMBL" id="TGO67681.1"/>
    </source>
</evidence>
<dbReference type="Proteomes" id="UP000297452">
    <property type="component" value="Unassembled WGS sequence"/>
</dbReference>
<gene>
    <name evidence="2" type="ORF">BOTNAR_0037g00180</name>
</gene>
<dbReference type="InterPro" id="IPR021765">
    <property type="entry name" value="UstYa-like"/>
</dbReference>
<keyword evidence="3" id="KW-1185">Reference proteome</keyword>
<organism evidence="2 3">
    <name type="scientific">Botryotinia narcissicola</name>
    <dbReference type="NCBI Taxonomy" id="278944"/>
    <lineage>
        <taxon>Eukaryota</taxon>
        <taxon>Fungi</taxon>
        <taxon>Dikarya</taxon>
        <taxon>Ascomycota</taxon>
        <taxon>Pezizomycotina</taxon>
        <taxon>Leotiomycetes</taxon>
        <taxon>Helotiales</taxon>
        <taxon>Sclerotiniaceae</taxon>
        <taxon>Botryotinia</taxon>
    </lineage>
</organism>
<comment type="caution">
    <text evidence="2">The sequence shown here is derived from an EMBL/GenBank/DDBJ whole genome shotgun (WGS) entry which is preliminary data.</text>
</comment>
<evidence type="ECO:0000313" key="3">
    <source>
        <dbReference type="Proteomes" id="UP000297452"/>
    </source>
</evidence>
<dbReference type="PANTHER" id="PTHR33365">
    <property type="entry name" value="YALI0B05434P"/>
    <property type="match status" value="1"/>
</dbReference>
<dbReference type="Pfam" id="PF11807">
    <property type="entry name" value="UstYa"/>
    <property type="match status" value="1"/>
</dbReference>
<dbReference type="GO" id="GO:0043386">
    <property type="term" value="P:mycotoxin biosynthetic process"/>
    <property type="evidence" value="ECO:0007669"/>
    <property type="project" value="InterPro"/>
</dbReference>
<dbReference type="OrthoDB" id="3687641at2759"/>
<proteinExistence type="inferred from homology"/>
<dbReference type="PANTHER" id="PTHR33365:SF6">
    <property type="entry name" value="OXIDASE USTYA"/>
    <property type="match status" value="1"/>
</dbReference>
<sequence length="332" mass="38778">MVPTNIITWETAADFRIPTSRDSREEVDPTIIISIMEDMESKVHLLQANQDIEGEYTTSSFLMGKQVVSTITPQIGSMTKFLVFIILCLLSSNTFLLLHHTKLEDTKSSENSLAVSRYARLKYDTPLIYYNHTDYMSNNDTLQDEMWDSIDTSPLVVALDDEWATEHQLPLSVFRFPWDPEAKGMYFLKAFHGLHCLKVLRRAFIDYERGGDIGSSAGHVHHCLDALRQDMMCNADDTPMPMNDFPNKIGHEQVRMCRNFDQLIQWTKEPERHACYHRWSDYKGRVKNRMEMFAFCEEESQYYGKMQQYFVKFGHKPPFGDDDKDYPTWDSR</sequence>